<dbReference type="GO" id="GO:0009279">
    <property type="term" value="C:cell outer membrane"/>
    <property type="evidence" value="ECO:0007669"/>
    <property type="project" value="UniProtKB-SubCell"/>
</dbReference>
<keyword evidence="5" id="KW-0998">Cell outer membrane</keyword>
<dbReference type="Gene3D" id="1.25.40.390">
    <property type="match status" value="1"/>
</dbReference>
<evidence type="ECO:0000256" key="4">
    <source>
        <dbReference type="ARBA" id="ARBA00023136"/>
    </source>
</evidence>
<keyword evidence="3" id="KW-0732">Signal</keyword>
<keyword evidence="4" id="KW-0472">Membrane</keyword>
<feature type="domain" description="RagB/SusD" evidence="6">
    <location>
        <begin position="30"/>
        <end position="55"/>
    </location>
</feature>
<protein>
    <submittedName>
        <fullName evidence="7">SusD family protein</fullName>
    </submittedName>
</protein>
<organism evidence="7 8">
    <name type="scientific">Fodinibius sediminis</name>
    <dbReference type="NCBI Taxonomy" id="1214077"/>
    <lineage>
        <taxon>Bacteria</taxon>
        <taxon>Pseudomonadati</taxon>
        <taxon>Balneolota</taxon>
        <taxon>Balneolia</taxon>
        <taxon>Balneolales</taxon>
        <taxon>Balneolaceae</taxon>
        <taxon>Fodinibius</taxon>
    </lineage>
</organism>
<evidence type="ECO:0000256" key="1">
    <source>
        <dbReference type="ARBA" id="ARBA00004442"/>
    </source>
</evidence>
<dbReference type="Pfam" id="PF07980">
    <property type="entry name" value="SusD_RagB"/>
    <property type="match status" value="1"/>
</dbReference>
<evidence type="ECO:0000313" key="8">
    <source>
        <dbReference type="Proteomes" id="UP000317593"/>
    </source>
</evidence>
<name>A0A521BNQ0_9BACT</name>
<proteinExistence type="inferred from homology"/>
<dbReference type="EMBL" id="FXTH01000003">
    <property type="protein sequence ID" value="SMO48735.1"/>
    <property type="molecule type" value="Genomic_DNA"/>
</dbReference>
<evidence type="ECO:0000256" key="5">
    <source>
        <dbReference type="ARBA" id="ARBA00023237"/>
    </source>
</evidence>
<dbReference type="AlphaFoldDB" id="A0A521BNQ0"/>
<evidence type="ECO:0000256" key="2">
    <source>
        <dbReference type="ARBA" id="ARBA00006275"/>
    </source>
</evidence>
<accession>A0A521BNQ0</accession>
<evidence type="ECO:0000259" key="6">
    <source>
        <dbReference type="Pfam" id="PF07980"/>
    </source>
</evidence>
<evidence type="ECO:0000256" key="3">
    <source>
        <dbReference type="ARBA" id="ARBA00022729"/>
    </source>
</evidence>
<dbReference type="SUPFAM" id="SSF48452">
    <property type="entry name" value="TPR-like"/>
    <property type="match status" value="1"/>
</dbReference>
<gene>
    <name evidence="7" type="ORF">SAMN06265218_103256</name>
</gene>
<comment type="similarity">
    <text evidence="2">Belongs to the SusD family.</text>
</comment>
<evidence type="ECO:0000313" key="7">
    <source>
        <dbReference type="EMBL" id="SMO48735.1"/>
    </source>
</evidence>
<comment type="subcellular location">
    <subcellularLocation>
        <location evidence="1">Cell outer membrane</location>
    </subcellularLocation>
</comment>
<dbReference type="InterPro" id="IPR011990">
    <property type="entry name" value="TPR-like_helical_dom_sf"/>
</dbReference>
<dbReference type="InterPro" id="IPR012944">
    <property type="entry name" value="SusD_RagB_dom"/>
</dbReference>
<dbReference type="Proteomes" id="UP000317593">
    <property type="component" value="Unassembled WGS sequence"/>
</dbReference>
<sequence length="55" mass="6379">MVRLRKAYDVTTGDFEDYVGHTFVYGPTLSERELLYPIPAAERRNNENLTQNPGY</sequence>
<reference evidence="7 8" key="1">
    <citation type="submission" date="2017-05" db="EMBL/GenBank/DDBJ databases">
        <authorList>
            <person name="Varghese N."/>
            <person name="Submissions S."/>
        </authorList>
    </citation>
    <scope>NUCLEOTIDE SEQUENCE [LARGE SCALE GENOMIC DNA]</scope>
    <source>
        <strain evidence="7 8">DSM 21194</strain>
    </source>
</reference>
<keyword evidence="8" id="KW-1185">Reference proteome</keyword>